<evidence type="ECO:0000256" key="2">
    <source>
        <dbReference type="ARBA" id="ARBA00022676"/>
    </source>
</evidence>
<accession>A0A4W5MV60</accession>
<dbReference type="Ensembl" id="ENSHHUT00000042961.1">
    <property type="protein sequence ID" value="ENSHHUP00000041369.1"/>
    <property type="gene ID" value="ENSHHUG00000025550.1"/>
</dbReference>
<keyword evidence="3 7" id="KW-0808">Transferase</keyword>
<dbReference type="SUPFAM" id="SSF56399">
    <property type="entry name" value="ADP-ribosylation"/>
    <property type="match status" value="1"/>
</dbReference>
<evidence type="ECO:0000313" key="9">
    <source>
        <dbReference type="Proteomes" id="UP000314982"/>
    </source>
</evidence>
<keyword evidence="4" id="KW-0548">Nucleotidyltransferase</keyword>
<dbReference type="GO" id="GO:0016779">
    <property type="term" value="F:nucleotidyltransferase activity"/>
    <property type="evidence" value="ECO:0007669"/>
    <property type="project" value="UniProtKB-KW"/>
</dbReference>
<evidence type="ECO:0000256" key="6">
    <source>
        <dbReference type="ARBA" id="ARBA00047597"/>
    </source>
</evidence>
<evidence type="ECO:0000256" key="1">
    <source>
        <dbReference type="ARBA" id="ARBA00009558"/>
    </source>
</evidence>
<dbReference type="PRINTS" id="PR00970">
    <property type="entry name" value="RIBTRNSFRASE"/>
</dbReference>
<keyword evidence="7" id="KW-0520">NAD</keyword>
<dbReference type="Proteomes" id="UP000314982">
    <property type="component" value="Unassembled WGS sequence"/>
</dbReference>
<proteinExistence type="inferred from homology"/>
<evidence type="ECO:0000313" key="8">
    <source>
        <dbReference type="Ensembl" id="ENSHHUP00000041369.1"/>
    </source>
</evidence>
<sequence length="259" mass="30408">MLRLFLKPLDSLEKEISNLNELFLVKRVDSYYLPHEKYTTTNFRKGWDIAEKHASIPKDGLQKVHSISMYLYTNIKPQPPSETIYLDFNEAVREGRYGYGRSFQYHSLNFSLTDAMQILKQSQTCRTPYRRTKVYFDLNVLNKEIRFVFFASSSLNNEMLEMINTCFGAKLTYYSAYINESKVLIPSYEVFRVTDVQTNTWCDVIYTLKSTGISKSNLNCTWVYNGAESNLRSSFYTFIRASDTDYIMLFIMLIITVYH</sequence>
<reference evidence="8" key="3">
    <citation type="submission" date="2025-09" db="UniProtKB">
        <authorList>
            <consortium name="Ensembl"/>
        </authorList>
    </citation>
    <scope>IDENTIFICATION</scope>
</reference>
<reference evidence="9" key="1">
    <citation type="submission" date="2018-06" db="EMBL/GenBank/DDBJ databases">
        <title>Genome assembly of Danube salmon.</title>
        <authorList>
            <person name="Macqueen D.J."/>
            <person name="Gundappa M.K."/>
        </authorList>
    </citation>
    <scope>NUCLEOTIDE SEQUENCE [LARGE SCALE GENOMIC DNA]</scope>
</reference>
<comment type="catalytic activity">
    <reaction evidence="6 7">
        <text>L-arginyl-[protein] + NAD(+) = N(omega)-(ADP-D-ribosyl)-L-arginyl-[protein] + nicotinamide + H(+)</text>
        <dbReference type="Rhea" id="RHEA:19149"/>
        <dbReference type="Rhea" id="RHEA-COMP:10532"/>
        <dbReference type="Rhea" id="RHEA-COMP:15087"/>
        <dbReference type="ChEBI" id="CHEBI:15378"/>
        <dbReference type="ChEBI" id="CHEBI:17154"/>
        <dbReference type="ChEBI" id="CHEBI:29965"/>
        <dbReference type="ChEBI" id="CHEBI:57540"/>
        <dbReference type="ChEBI" id="CHEBI:142554"/>
        <dbReference type="EC" id="2.4.2.31"/>
    </reaction>
</comment>
<organism evidence="8 9">
    <name type="scientific">Hucho hucho</name>
    <name type="common">huchen</name>
    <dbReference type="NCBI Taxonomy" id="62062"/>
    <lineage>
        <taxon>Eukaryota</taxon>
        <taxon>Metazoa</taxon>
        <taxon>Chordata</taxon>
        <taxon>Craniata</taxon>
        <taxon>Vertebrata</taxon>
        <taxon>Euteleostomi</taxon>
        <taxon>Actinopterygii</taxon>
        <taxon>Neopterygii</taxon>
        <taxon>Teleostei</taxon>
        <taxon>Protacanthopterygii</taxon>
        <taxon>Salmoniformes</taxon>
        <taxon>Salmonidae</taxon>
        <taxon>Salmoninae</taxon>
        <taxon>Hucho</taxon>
    </lineage>
</organism>
<dbReference type="GO" id="GO:0003950">
    <property type="term" value="F:NAD+ poly-ADP-ribosyltransferase activity"/>
    <property type="evidence" value="ECO:0007669"/>
    <property type="project" value="TreeGrafter"/>
</dbReference>
<dbReference type="AlphaFoldDB" id="A0A4W5MV60"/>
<evidence type="ECO:0000256" key="4">
    <source>
        <dbReference type="ARBA" id="ARBA00022695"/>
    </source>
</evidence>
<dbReference type="GO" id="GO:0106274">
    <property type="term" value="F:NAD+-protein-arginine ADP-ribosyltransferase activity"/>
    <property type="evidence" value="ECO:0007669"/>
    <property type="project" value="UniProtKB-EC"/>
</dbReference>
<dbReference type="PANTHER" id="PTHR10339">
    <property type="entry name" value="ADP-RIBOSYLTRANSFERASE"/>
    <property type="match status" value="1"/>
</dbReference>
<evidence type="ECO:0000256" key="3">
    <source>
        <dbReference type="ARBA" id="ARBA00022679"/>
    </source>
</evidence>
<dbReference type="InterPro" id="IPR000768">
    <property type="entry name" value="ART"/>
</dbReference>
<dbReference type="STRING" id="62062.ENSHHUP00000041369"/>
<evidence type="ECO:0000256" key="7">
    <source>
        <dbReference type="RuleBase" id="RU361228"/>
    </source>
</evidence>
<dbReference type="Gene3D" id="3.90.176.10">
    <property type="entry name" value="Toxin ADP-ribosyltransferase, Chain A, domain 1"/>
    <property type="match status" value="1"/>
</dbReference>
<name>A0A4W5MV60_9TELE</name>
<keyword evidence="2 7" id="KW-0328">Glycosyltransferase</keyword>
<dbReference type="GeneTree" id="ENSGT01030000234601"/>
<dbReference type="InterPro" id="IPR050999">
    <property type="entry name" value="ADP-ribosyltransferase_ARG"/>
</dbReference>
<reference evidence="8" key="2">
    <citation type="submission" date="2025-08" db="UniProtKB">
        <authorList>
            <consortium name="Ensembl"/>
        </authorList>
    </citation>
    <scope>IDENTIFICATION</scope>
</reference>
<keyword evidence="5 7" id="KW-0521">NADP</keyword>
<dbReference type="EC" id="2.4.2.31" evidence="7"/>
<evidence type="ECO:0000256" key="5">
    <source>
        <dbReference type="ARBA" id="ARBA00022857"/>
    </source>
</evidence>
<comment type="similarity">
    <text evidence="1 7">Belongs to the Arg-specific ADP-ribosyltransferase family.</text>
</comment>
<protein>
    <recommendedName>
        <fullName evidence="7">NAD(P)(+)--arginine ADP-ribosyltransferase</fullName>
        <ecNumber evidence="7">2.4.2.31</ecNumber>
    </recommendedName>
    <alternativeName>
        <fullName evidence="7">Mono(ADP-ribosyl)transferase</fullName>
    </alternativeName>
</protein>
<dbReference type="PANTHER" id="PTHR10339:SF27">
    <property type="entry name" value="NAD(P)(+)--ARGININE ADP-RIBOSYLTRANSFERASE"/>
    <property type="match status" value="1"/>
</dbReference>
<keyword evidence="9" id="KW-1185">Reference proteome</keyword>
<dbReference type="Pfam" id="PF01129">
    <property type="entry name" value="ART"/>
    <property type="match status" value="1"/>
</dbReference>